<dbReference type="InterPro" id="IPR036737">
    <property type="entry name" value="OmpA-like_sf"/>
</dbReference>
<evidence type="ECO:0000259" key="3">
    <source>
        <dbReference type="PROSITE" id="PS51123"/>
    </source>
</evidence>
<sequence>MPATPPAPVSSQPLPEPSQPAPAPGPTTQPQSITPQSNAAPLAPGDRQYADLSGETGLADDADPLAIAAPAAIQIAEAALPPTVPATAPRGLVPKGPFSYPQAKPVATAKPEGTTKPSSNRSVTVDLSVIGGDDGTARRQLPAQLPLAAQPAVARPPLFVDLGVLDGSPAPSTPLQPAVYQAPLYQVPAGEGVLSQPPSYQPGLDQLAVYQVPTASQPVIVDAGAVTLPPSGQPLGLIFFANGSAQLNAKAREVLHDLARIYGAKGGDIRIVGHASWVPGANGSVNSRLSYARAQAVAKLLMSYGVKGGDIEMRGVGVTQPVYYETARTGSAGNRRADIFLTP</sequence>
<dbReference type="InterPro" id="IPR006665">
    <property type="entry name" value="OmpA-like"/>
</dbReference>
<dbReference type="Pfam" id="PF00691">
    <property type="entry name" value="OmpA"/>
    <property type="match status" value="1"/>
</dbReference>
<dbReference type="PANTHER" id="PTHR30329:SF21">
    <property type="entry name" value="LIPOPROTEIN YIAD-RELATED"/>
    <property type="match status" value="1"/>
</dbReference>
<gene>
    <name evidence="4" type="ORF">FRZ61_25570</name>
</gene>
<protein>
    <recommendedName>
        <fullName evidence="3">OmpA-like domain-containing protein</fullName>
    </recommendedName>
</protein>
<feature type="compositionally biased region" description="Pro residues" evidence="2">
    <location>
        <begin position="1"/>
        <end position="27"/>
    </location>
</feature>
<accession>A0A5J6N0Z4</accession>
<keyword evidence="5" id="KW-1185">Reference proteome</keyword>
<dbReference type="AlphaFoldDB" id="A0A5J6N0Z4"/>
<dbReference type="CDD" id="cd07185">
    <property type="entry name" value="OmpA_C-like"/>
    <property type="match status" value="1"/>
</dbReference>
<name>A0A5J6N0Z4_9PROT</name>
<organism evidence="4 5">
    <name type="scientific">Hypericibacter adhaerens</name>
    <dbReference type="NCBI Taxonomy" id="2602016"/>
    <lineage>
        <taxon>Bacteria</taxon>
        <taxon>Pseudomonadati</taxon>
        <taxon>Pseudomonadota</taxon>
        <taxon>Alphaproteobacteria</taxon>
        <taxon>Rhodospirillales</taxon>
        <taxon>Dongiaceae</taxon>
        <taxon>Hypericibacter</taxon>
    </lineage>
</organism>
<dbReference type="Proteomes" id="UP000325797">
    <property type="component" value="Chromosome"/>
</dbReference>
<dbReference type="PROSITE" id="PS51123">
    <property type="entry name" value="OMPA_2"/>
    <property type="match status" value="1"/>
</dbReference>
<dbReference type="EMBL" id="CP042582">
    <property type="protein sequence ID" value="QEX22625.1"/>
    <property type="molecule type" value="Genomic_DNA"/>
</dbReference>
<feature type="region of interest" description="Disordered" evidence="2">
    <location>
        <begin position="103"/>
        <end position="122"/>
    </location>
</feature>
<evidence type="ECO:0000313" key="4">
    <source>
        <dbReference type="EMBL" id="QEX22625.1"/>
    </source>
</evidence>
<evidence type="ECO:0000256" key="1">
    <source>
        <dbReference type="PROSITE-ProRule" id="PRU00473"/>
    </source>
</evidence>
<proteinExistence type="predicted"/>
<dbReference type="KEGG" id="hadh:FRZ61_25570"/>
<dbReference type="PANTHER" id="PTHR30329">
    <property type="entry name" value="STATOR ELEMENT OF FLAGELLAR MOTOR COMPLEX"/>
    <property type="match status" value="1"/>
</dbReference>
<reference evidence="4 5" key="1">
    <citation type="submission" date="2019-08" db="EMBL/GenBank/DDBJ databases">
        <title>Hyperibacter terrae gen. nov., sp. nov. and Hyperibacter viscosus sp. nov., two new members in the family Rhodospirillaceae isolated from the rhizosphere of Hypericum perforatum.</title>
        <authorList>
            <person name="Noviana Z."/>
        </authorList>
    </citation>
    <scope>NUCLEOTIDE SEQUENCE [LARGE SCALE GENOMIC DNA]</scope>
    <source>
        <strain evidence="4 5">R5959</strain>
    </source>
</reference>
<evidence type="ECO:0000313" key="5">
    <source>
        <dbReference type="Proteomes" id="UP000325797"/>
    </source>
</evidence>
<evidence type="ECO:0000256" key="2">
    <source>
        <dbReference type="SAM" id="MobiDB-lite"/>
    </source>
</evidence>
<dbReference type="InterPro" id="IPR050330">
    <property type="entry name" value="Bact_OuterMem_StrucFunc"/>
</dbReference>
<feature type="region of interest" description="Disordered" evidence="2">
    <location>
        <begin position="1"/>
        <end position="59"/>
    </location>
</feature>
<keyword evidence="1" id="KW-0472">Membrane</keyword>
<feature type="domain" description="OmpA-like" evidence="3">
    <location>
        <begin position="231"/>
        <end position="343"/>
    </location>
</feature>
<dbReference type="Gene3D" id="3.30.1330.60">
    <property type="entry name" value="OmpA-like domain"/>
    <property type="match status" value="1"/>
</dbReference>
<dbReference type="GO" id="GO:0016020">
    <property type="term" value="C:membrane"/>
    <property type="evidence" value="ECO:0007669"/>
    <property type="project" value="UniProtKB-UniRule"/>
</dbReference>
<dbReference type="SUPFAM" id="SSF103088">
    <property type="entry name" value="OmpA-like"/>
    <property type="match status" value="1"/>
</dbReference>